<dbReference type="Proteomes" id="UP001309876">
    <property type="component" value="Unassembled WGS sequence"/>
</dbReference>
<proteinExistence type="inferred from homology"/>
<dbReference type="GO" id="GO:0016020">
    <property type="term" value="C:membrane"/>
    <property type="evidence" value="ECO:0007669"/>
    <property type="project" value="UniProtKB-SubCell"/>
</dbReference>
<keyword evidence="3 7" id="KW-1133">Transmembrane helix</keyword>
<evidence type="ECO:0000256" key="3">
    <source>
        <dbReference type="ARBA" id="ARBA00022989"/>
    </source>
</evidence>
<evidence type="ECO:0000256" key="7">
    <source>
        <dbReference type="SAM" id="Phobius"/>
    </source>
</evidence>
<evidence type="ECO:0000256" key="1">
    <source>
        <dbReference type="ARBA" id="ARBA00004141"/>
    </source>
</evidence>
<feature type="compositionally biased region" description="Basic and acidic residues" evidence="6">
    <location>
        <begin position="135"/>
        <end position="148"/>
    </location>
</feature>
<sequence length="205" mass="21570">MPSPSVAATQIVSISTALVAAGGIATLSLFDIPELQSQPASRSLPSIQWLFSRGSHIFPQAAALSSAGFAYLAYNALPASSRPVLERIQHGDVPGYLAAAVLTISIAPWTTGVMVPTNFRLMEINQNKGGARSQKSREVADSIPDKDAAGQFSDLSAPQEKTPEGMSQSEEEEVQSLLDKFNKLNVVRAVLMAVGGVVGLYTALG</sequence>
<organism evidence="8 9">
    <name type="scientific">Lithohypha guttulata</name>
    <dbReference type="NCBI Taxonomy" id="1690604"/>
    <lineage>
        <taxon>Eukaryota</taxon>
        <taxon>Fungi</taxon>
        <taxon>Dikarya</taxon>
        <taxon>Ascomycota</taxon>
        <taxon>Pezizomycotina</taxon>
        <taxon>Eurotiomycetes</taxon>
        <taxon>Chaetothyriomycetidae</taxon>
        <taxon>Chaetothyriales</taxon>
        <taxon>Trichomeriaceae</taxon>
        <taxon>Lithohypha</taxon>
    </lineage>
</organism>
<feature type="transmembrane region" description="Helical" evidence="7">
    <location>
        <begin position="186"/>
        <end position="204"/>
    </location>
</feature>
<evidence type="ECO:0000256" key="5">
    <source>
        <dbReference type="ARBA" id="ARBA00034313"/>
    </source>
</evidence>
<dbReference type="InterPro" id="IPR013901">
    <property type="entry name" value="Anthrone_oxy"/>
</dbReference>
<evidence type="ECO:0000256" key="6">
    <source>
        <dbReference type="SAM" id="MobiDB-lite"/>
    </source>
</evidence>
<reference evidence="8 9" key="1">
    <citation type="submission" date="2023-08" db="EMBL/GenBank/DDBJ databases">
        <title>Black Yeasts Isolated from many extreme environments.</title>
        <authorList>
            <person name="Coleine C."/>
            <person name="Stajich J.E."/>
            <person name="Selbmann L."/>
        </authorList>
    </citation>
    <scope>NUCLEOTIDE SEQUENCE [LARGE SCALE GENOMIC DNA]</scope>
    <source>
        <strain evidence="8 9">CCFEE 5910</strain>
    </source>
</reference>
<dbReference type="Pfam" id="PF08592">
    <property type="entry name" value="Anthrone_oxy"/>
    <property type="match status" value="1"/>
</dbReference>
<evidence type="ECO:0008006" key="10">
    <source>
        <dbReference type="Google" id="ProtNLM"/>
    </source>
</evidence>
<feature type="transmembrane region" description="Helical" evidence="7">
    <location>
        <begin position="94"/>
        <end position="115"/>
    </location>
</feature>
<dbReference type="PANTHER" id="PTHR35042">
    <property type="entry name" value="ANTHRONE OXYGENASE ENCC"/>
    <property type="match status" value="1"/>
</dbReference>
<name>A0AAN7Y6J3_9EURO</name>
<evidence type="ECO:0000256" key="4">
    <source>
        <dbReference type="ARBA" id="ARBA00023136"/>
    </source>
</evidence>
<keyword evidence="4 7" id="KW-0472">Membrane</keyword>
<gene>
    <name evidence="8" type="ORF">LTR05_004660</name>
</gene>
<accession>A0AAN7Y6J3</accession>
<comment type="similarity">
    <text evidence="5">Belongs to the anthrone oxygenase family.</text>
</comment>
<dbReference type="AlphaFoldDB" id="A0AAN7Y6J3"/>
<feature type="region of interest" description="Disordered" evidence="6">
    <location>
        <begin position="126"/>
        <end position="174"/>
    </location>
</feature>
<evidence type="ECO:0000313" key="8">
    <source>
        <dbReference type="EMBL" id="KAK5085376.1"/>
    </source>
</evidence>
<dbReference type="EMBL" id="JAVRRJ010000004">
    <property type="protein sequence ID" value="KAK5085376.1"/>
    <property type="molecule type" value="Genomic_DNA"/>
</dbReference>
<keyword evidence="2 7" id="KW-0812">Transmembrane</keyword>
<keyword evidence="9" id="KW-1185">Reference proteome</keyword>
<comment type="subcellular location">
    <subcellularLocation>
        <location evidence="1">Membrane</location>
        <topology evidence="1">Multi-pass membrane protein</topology>
    </subcellularLocation>
</comment>
<protein>
    <recommendedName>
        <fullName evidence="10">DUF1772-domain-containing protein</fullName>
    </recommendedName>
</protein>
<feature type="transmembrane region" description="Helical" evidence="7">
    <location>
        <begin position="6"/>
        <end position="30"/>
    </location>
</feature>
<evidence type="ECO:0000313" key="9">
    <source>
        <dbReference type="Proteomes" id="UP001309876"/>
    </source>
</evidence>
<evidence type="ECO:0000256" key="2">
    <source>
        <dbReference type="ARBA" id="ARBA00022692"/>
    </source>
</evidence>
<comment type="caution">
    <text evidence="8">The sequence shown here is derived from an EMBL/GenBank/DDBJ whole genome shotgun (WGS) entry which is preliminary data.</text>
</comment>
<dbReference type="PANTHER" id="PTHR35042:SF1">
    <property type="entry name" value="DUF1772-DOMAIN-CONTAINING PROTEIN"/>
    <property type="match status" value="1"/>
</dbReference>